<dbReference type="OrthoDB" id="5673at2759"/>
<keyword evidence="2" id="KW-0472">Membrane</keyword>
<evidence type="ECO:0000313" key="3">
    <source>
        <dbReference type="EMBL" id="KDN36013.1"/>
    </source>
</evidence>
<feature type="region of interest" description="Disordered" evidence="1">
    <location>
        <begin position="1"/>
        <end position="165"/>
    </location>
</feature>
<protein>
    <recommendedName>
        <fullName evidence="5">Phosphatidate cytidylyltransferase</fullName>
    </recommendedName>
</protein>
<feature type="compositionally biased region" description="Basic residues" evidence="1">
    <location>
        <begin position="144"/>
        <end position="159"/>
    </location>
</feature>
<feature type="transmembrane region" description="Helical" evidence="2">
    <location>
        <begin position="310"/>
        <end position="328"/>
    </location>
</feature>
<evidence type="ECO:0000256" key="1">
    <source>
        <dbReference type="SAM" id="MobiDB-lite"/>
    </source>
</evidence>
<dbReference type="OMA" id="EDIACVS"/>
<keyword evidence="2" id="KW-0812">Transmembrane</keyword>
<proteinExistence type="predicted"/>
<evidence type="ECO:0008006" key="5">
    <source>
        <dbReference type="Google" id="ProtNLM"/>
    </source>
</evidence>
<evidence type="ECO:0000256" key="2">
    <source>
        <dbReference type="SAM" id="Phobius"/>
    </source>
</evidence>
<dbReference type="AlphaFoldDB" id="A0A066V6V7"/>
<evidence type="ECO:0000313" key="4">
    <source>
        <dbReference type="Proteomes" id="UP000027361"/>
    </source>
</evidence>
<reference evidence="3 4" key="1">
    <citation type="submission" date="2014-05" db="EMBL/GenBank/DDBJ databases">
        <title>Draft genome sequence of a rare smut relative, Tilletiaria anomala UBC 951.</title>
        <authorList>
            <consortium name="DOE Joint Genome Institute"/>
            <person name="Toome M."/>
            <person name="Kuo A."/>
            <person name="Henrissat B."/>
            <person name="Lipzen A."/>
            <person name="Tritt A."/>
            <person name="Yoshinaga Y."/>
            <person name="Zane M."/>
            <person name="Barry K."/>
            <person name="Grigoriev I.V."/>
            <person name="Spatafora J.W."/>
            <person name="Aimea M.C."/>
        </authorList>
    </citation>
    <scope>NUCLEOTIDE SEQUENCE [LARGE SCALE GENOMIC DNA]</scope>
    <source>
        <strain evidence="3 4">UBC 951</strain>
    </source>
</reference>
<dbReference type="HOGENOM" id="CLU_031477_5_0_1"/>
<organism evidence="3 4">
    <name type="scientific">Tilletiaria anomala (strain ATCC 24038 / CBS 436.72 / UBC 951)</name>
    <dbReference type="NCBI Taxonomy" id="1037660"/>
    <lineage>
        <taxon>Eukaryota</taxon>
        <taxon>Fungi</taxon>
        <taxon>Dikarya</taxon>
        <taxon>Basidiomycota</taxon>
        <taxon>Ustilaginomycotina</taxon>
        <taxon>Exobasidiomycetes</taxon>
        <taxon>Georgefischeriales</taxon>
        <taxon>Tilletiariaceae</taxon>
        <taxon>Tilletiaria</taxon>
    </lineage>
</organism>
<dbReference type="GO" id="GO:0004143">
    <property type="term" value="F:ATP-dependent diacylglycerol kinase activity"/>
    <property type="evidence" value="ECO:0007669"/>
    <property type="project" value="InterPro"/>
</dbReference>
<feature type="compositionally biased region" description="Pro residues" evidence="1">
    <location>
        <begin position="49"/>
        <end position="59"/>
    </location>
</feature>
<comment type="caution">
    <text evidence="3">The sequence shown here is derived from an EMBL/GenBank/DDBJ whole genome shotgun (WGS) entry which is preliminary data.</text>
</comment>
<dbReference type="GO" id="GO:0005789">
    <property type="term" value="C:endoplasmic reticulum membrane"/>
    <property type="evidence" value="ECO:0007669"/>
    <property type="project" value="TreeGrafter"/>
</dbReference>
<dbReference type="PANTHER" id="PTHR31303">
    <property type="entry name" value="CTP-DEPENDENT DIACYLGLYCEROL KINASE 1"/>
    <property type="match status" value="1"/>
</dbReference>
<accession>A0A066V6V7</accession>
<dbReference type="InterPro" id="IPR037997">
    <property type="entry name" value="Dgk1-like"/>
</dbReference>
<feature type="compositionally biased region" description="Basic and acidic residues" evidence="1">
    <location>
        <begin position="125"/>
        <end position="137"/>
    </location>
</feature>
<dbReference type="PANTHER" id="PTHR31303:SF1">
    <property type="entry name" value="CTP-DEPENDENT DIACYLGLYCEROL KINASE 1"/>
    <property type="match status" value="1"/>
</dbReference>
<dbReference type="GO" id="GO:0006654">
    <property type="term" value="P:phosphatidic acid biosynthetic process"/>
    <property type="evidence" value="ECO:0007669"/>
    <property type="project" value="TreeGrafter"/>
</dbReference>
<keyword evidence="4" id="KW-1185">Reference proteome</keyword>
<keyword evidence="2" id="KW-1133">Transmembrane helix</keyword>
<feature type="transmembrane region" description="Helical" evidence="2">
    <location>
        <begin position="426"/>
        <end position="443"/>
    </location>
</feature>
<name>A0A066V6V7_TILAU</name>
<dbReference type="GeneID" id="25267669"/>
<dbReference type="RefSeq" id="XP_013239919.1">
    <property type="nucleotide sequence ID" value="XM_013384465.1"/>
</dbReference>
<feature type="compositionally biased region" description="Basic and acidic residues" evidence="1">
    <location>
        <begin position="83"/>
        <end position="92"/>
    </location>
</feature>
<feature type="transmembrane region" description="Helical" evidence="2">
    <location>
        <begin position="455"/>
        <end position="473"/>
    </location>
</feature>
<sequence>MQSDRRPNGGMARARSASFERVSAVVRALARPQEDPEPETPRELTASPSPSPSPSPSCSPSPNSHSGEGPATADGLGIAIKPDSGHVESEIRRRWHPIDQQSLRSPSAAADDEAEWQQGNGLTQAEKEAGRARRQELKAGSGTKTRRKTKGGSAGRRRGSRDLGNIKRKTVKPAKSWEIPRKIFHSSIGFLVLYLYLCHHPLDKIVTGLTRFLGVVVTADVIRLNWPAFERIYESVLGFLMRESEKKQVNGVVWYLVGVITSLQMFPADVACVSIMILSWCDTSASVFGRLFGRHTSALPSPPFAARKSLAGFLAAVISGSLTAFAFWGTSVAFRGERADGLSWAPDRPAIFGTANAPGPHGTGWSILAHGISGRKWWDAGLGTSKGSSSTSFAFPGNAVAAAVGRVGSTAAPATPRWLSASSVPAMPLWLLCAGSGLVAGVAEGLELGGIDDNLSLPILSATGIWGLLWAWGRVVTCWVR</sequence>
<dbReference type="Proteomes" id="UP000027361">
    <property type="component" value="Unassembled WGS sequence"/>
</dbReference>
<dbReference type="STRING" id="1037660.A0A066V6V7"/>
<feature type="transmembrane region" description="Helical" evidence="2">
    <location>
        <begin position="252"/>
        <end position="280"/>
    </location>
</feature>
<gene>
    <name evidence="3" type="ORF">K437DRAFT_64083</name>
</gene>
<dbReference type="EMBL" id="JMSN01000185">
    <property type="protein sequence ID" value="KDN36013.1"/>
    <property type="molecule type" value="Genomic_DNA"/>
</dbReference>
<dbReference type="InParanoid" id="A0A066V6V7"/>